<evidence type="ECO:0000313" key="2">
    <source>
        <dbReference type="Proteomes" id="UP000053240"/>
    </source>
</evidence>
<sequence length="55" mass="5966">MNKIEGDRAERFNSDDIITKLIDALILVATKNKCSTSGKDLVSVELGSTDLLSIL</sequence>
<dbReference type="AlphaFoldDB" id="A0A194R951"/>
<name>A0A194R951_PAPMA</name>
<keyword evidence="2" id="KW-1185">Reference proteome</keyword>
<accession>A0A194R951</accession>
<evidence type="ECO:0000313" key="1">
    <source>
        <dbReference type="EMBL" id="KPJ13785.1"/>
    </source>
</evidence>
<dbReference type="InParanoid" id="A0A194R951"/>
<dbReference type="Proteomes" id="UP000053240">
    <property type="component" value="Unassembled WGS sequence"/>
</dbReference>
<gene>
    <name evidence="1" type="ORF">RR48_10969</name>
</gene>
<organism evidence="1 2">
    <name type="scientific">Papilio machaon</name>
    <name type="common">Old World swallowtail butterfly</name>
    <dbReference type="NCBI Taxonomy" id="76193"/>
    <lineage>
        <taxon>Eukaryota</taxon>
        <taxon>Metazoa</taxon>
        <taxon>Ecdysozoa</taxon>
        <taxon>Arthropoda</taxon>
        <taxon>Hexapoda</taxon>
        <taxon>Insecta</taxon>
        <taxon>Pterygota</taxon>
        <taxon>Neoptera</taxon>
        <taxon>Endopterygota</taxon>
        <taxon>Lepidoptera</taxon>
        <taxon>Glossata</taxon>
        <taxon>Ditrysia</taxon>
        <taxon>Papilionoidea</taxon>
        <taxon>Papilionidae</taxon>
        <taxon>Papilioninae</taxon>
        <taxon>Papilio</taxon>
    </lineage>
</organism>
<protein>
    <submittedName>
        <fullName evidence="1">Uncharacterized protein</fullName>
    </submittedName>
</protein>
<reference evidence="1 2" key="1">
    <citation type="journal article" date="2015" name="Nat. Commun.">
        <title>Outbred genome sequencing and CRISPR/Cas9 gene editing in butterflies.</title>
        <authorList>
            <person name="Li X."/>
            <person name="Fan D."/>
            <person name="Zhang W."/>
            <person name="Liu G."/>
            <person name="Zhang L."/>
            <person name="Zhao L."/>
            <person name="Fang X."/>
            <person name="Chen L."/>
            <person name="Dong Y."/>
            <person name="Chen Y."/>
            <person name="Ding Y."/>
            <person name="Zhao R."/>
            <person name="Feng M."/>
            <person name="Zhu Y."/>
            <person name="Feng Y."/>
            <person name="Jiang X."/>
            <person name="Zhu D."/>
            <person name="Xiang H."/>
            <person name="Feng X."/>
            <person name="Li S."/>
            <person name="Wang J."/>
            <person name="Zhang G."/>
            <person name="Kronforst M.R."/>
            <person name="Wang W."/>
        </authorList>
    </citation>
    <scope>NUCLEOTIDE SEQUENCE [LARGE SCALE GENOMIC DNA]</scope>
    <source>
        <strain evidence="1">Ya'a_city_454_Pm</strain>
        <tissue evidence="1">Whole body</tissue>
    </source>
</reference>
<proteinExistence type="predicted"/>
<dbReference type="EMBL" id="KQ460615">
    <property type="protein sequence ID" value="KPJ13785.1"/>
    <property type="molecule type" value="Genomic_DNA"/>
</dbReference>